<evidence type="ECO:0000313" key="2">
    <source>
        <dbReference type="Proteomes" id="UP000321797"/>
    </source>
</evidence>
<evidence type="ECO:0008006" key="3">
    <source>
        <dbReference type="Google" id="ProtNLM"/>
    </source>
</evidence>
<comment type="caution">
    <text evidence="1">The sequence shown here is derived from an EMBL/GenBank/DDBJ whole genome shotgun (WGS) entry which is preliminary data.</text>
</comment>
<protein>
    <recommendedName>
        <fullName evidence="3">DUF1918 domain-containing protein</fullName>
    </recommendedName>
</protein>
<proteinExistence type="predicted"/>
<dbReference type="RefSeq" id="WP_276763722.1">
    <property type="nucleotide sequence ID" value="NZ_SSGD01000186.1"/>
</dbReference>
<name>A0A5C7XEW1_9MYCO</name>
<sequence length="65" mass="7524">MTKFKVGDKVRLLAEGELFPVGEIGTVVEVFTDGDEPVYYVRFRPDDYAHFHNFGHHLDDELEPE</sequence>
<dbReference type="AlphaFoldDB" id="A0A5C7XEW1"/>
<gene>
    <name evidence="1" type="ORF">E6Q54_24130</name>
</gene>
<dbReference type="Proteomes" id="UP000321797">
    <property type="component" value="Unassembled WGS sequence"/>
</dbReference>
<reference evidence="1 2" key="1">
    <citation type="submission" date="2018-09" db="EMBL/GenBank/DDBJ databases">
        <title>Metagenome Assembled Genomes from an Advanced Water Purification Facility.</title>
        <authorList>
            <person name="Stamps B.W."/>
            <person name="Spear J.R."/>
        </authorList>
    </citation>
    <scope>NUCLEOTIDE SEQUENCE [LARGE SCALE GENOMIC DNA]</scope>
    <source>
        <strain evidence="1">Bin_29_2</strain>
    </source>
</reference>
<dbReference type="EMBL" id="SSGD01000186">
    <property type="protein sequence ID" value="TXI48119.1"/>
    <property type="molecule type" value="Genomic_DNA"/>
</dbReference>
<accession>A0A5C7XEW1</accession>
<evidence type="ECO:0000313" key="1">
    <source>
        <dbReference type="EMBL" id="TXI48119.1"/>
    </source>
</evidence>
<organism evidence="1 2">
    <name type="scientific">Mycolicibacter arupensis</name>
    <dbReference type="NCBI Taxonomy" id="342002"/>
    <lineage>
        <taxon>Bacteria</taxon>
        <taxon>Bacillati</taxon>
        <taxon>Actinomycetota</taxon>
        <taxon>Actinomycetes</taxon>
        <taxon>Mycobacteriales</taxon>
        <taxon>Mycobacteriaceae</taxon>
        <taxon>Mycolicibacter</taxon>
    </lineage>
</organism>